<dbReference type="Pfam" id="PF01590">
    <property type="entry name" value="GAF"/>
    <property type="match status" value="1"/>
</dbReference>
<dbReference type="Pfam" id="PF07568">
    <property type="entry name" value="HisKA_2"/>
    <property type="match status" value="1"/>
</dbReference>
<evidence type="ECO:0000256" key="3">
    <source>
        <dbReference type="ARBA" id="ARBA00022553"/>
    </source>
</evidence>
<dbReference type="Gene3D" id="3.30.450.20">
    <property type="entry name" value="PAS domain"/>
    <property type="match status" value="1"/>
</dbReference>
<comment type="catalytic activity">
    <reaction evidence="1">
        <text>ATP + protein L-histidine = ADP + protein N-phospho-L-histidine.</text>
        <dbReference type="EC" id="2.7.13.3"/>
    </reaction>
</comment>
<evidence type="ECO:0000256" key="7">
    <source>
        <dbReference type="ARBA" id="ARBA00022840"/>
    </source>
</evidence>
<dbReference type="InterPro" id="IPR003594">
    <property type="entry name" value="HATPase_dom"/>
</dbReference>
<keyword evidence="7" id="KW-0067">ATP-binding</keyword>
<comment type="caution">
    <text evidence="10">The sequence shown here is derived from an EMBL/GenBank/DDBJ whole genome shotgun (WGS) entry which is preliminary data.</text>
</comment>
<sequence length="388" mass="41289">MGKGSKQSGSDDLEAVRQHVRILCDLGRLAGNSTDLQTFLQQAVAQVARGTEIHHVKILRYRPETADLLVVAGTGWKPGVVGTATLSADLRSAPGRAFQTGEAISIKNFEEQGEYDLSPLLKEHGIVSLVNAPVLIGGSAWGVVEVDSTTPREFGPDTCDFLTAAGALIGTCIRRHTAPSQADTLATAMLQAQQREILLREMQHRVKNSFQLIIGAITLQKRRHTAPEVLAALDYTAERIRAVSLAHEQLAPRAGGEAINLADYLRALCLSIKSQVENVEIDIAADEVHMPIERAIALGLILNEAATNSLKHAFGDGDGHISVKLQAGIGFGEARLTIADDGHGMKDPTASGSGLKLIGALARQIAATVERTSSDKGTIVSVQFPVIS</sequence>
<dbReference type="Proteomes" id="UP001230156">
    <property type="component" value="Unassembled WGS sequence"/>
</dbReference>
<dbReference type="InterPro" id="IPR003018">
    <property type="entry name" value="GAF"/>
</dbReference>
<dbReference type="InterPro" id="IPR036890">
    <property type="entry name" value="HATPase_C_sf"/>
</dbReference>
<dbReference type="SUPFAM" id="SSF55781">
    <property type="entry name" value="GAF domain-like"/>
    <property type="match status" value="1"/>
</dbReference>
<organism evidence="10 11">
    <name type="scientific">Dongia sedimenti</name>
    <dbReference type="NCBI Taxonomy" id="3064282"/>
    <lineage>
        <taxon>Bacteria</taxon>
        <taxon>Pseudomonadati</taxon>
        <taxon>Pseudomonadota</taxon>
        <taxon>Alphaproteobacteria</taxon>
        <taxon>Rhodospirillales</taxon>
        <taxon>Dongiaceae</taxon>
        <taxon>Dongia</taxon>
    </lineage>
</organism>
<dbReference type="Gene3D" id="3.30.450.40">
    <property type="match status" value="1"/>
</dbReference>
<dbReference type="InterPro" id="IPR029016">
    <property type="entry name" value="GAF-like_dom_sf"/>
</dbReference>
<keyword evidence="5" id="KW-0547">Nucleotide-binding</keyword>
<keyword evidence="6 10" id="KW-0418">Kinase</keyword>
<dbReference type="Gene3D" id="3.30.565.10">
    <property type="entry name" value="Histidine kinase-like ATPase, C-terminal domain"/>
    <property type="match status" value="1"/>
</dbReference>
<dbReference type="InterPro" id="IPR011495">
    <property type="entry name" value="Sig_transdc_His_kin_sub2_dim/P"/>
</dbReference>
<dbReference type="SMART" id="SM00065">
    <property type="entry name" value="GAF"/>
    <property type="match status" value="1"/>
</dbReference>
<evidence type="ECO:0000313" key="11">
    <source>
        <dbReference type="Proteomes" id="UP001230156"/>
    </source>
</evidence>
<dbReference type="SMART" id="SM00387">
    <property type="entry name" value="HATPase_c"/>
    <property type="match status" value="1"/>
</dbReference>
<evidence type="ECO:0000256" key="2">
    <source>
        <dbReference type="ARBA" id="ARBA00012438"/>
    </source>
</evidence>
<evidence type="ECO:0000256" key="6">
    <source>
        <dbReference type="ARBA" id="ARBA00022777"/>
    </source>
</evidence>
<evidence type="ECO:0000256" key="1">
    <source>
        <dbReference type="ARBA" id="ARBA00000085"/>
    </source>
</evidence>
<name>A0ABU0YPB7_9PROT</name>
<evidence type="ECO:0000259" key="9">
    <source>
        <dbReference type="SMART" id="SM00387"/>
    </source>
</evidence>
<dbReference type="SUPFAM" id="SSF55874">
    <property type="entry name" value="ATPase domain of HSP90 chaperone/DNA topoisomerase II/histidine kinase"/>
    <property type="match status" value="1"/>
</dbReference>
<evidence type="ECO:0000256" key="4">
    <source>
        <dbReference type="ARBA" id="ARBA00022679"/>
    </source>
</evidence>
<keyword evidence="11" id="KW-1185">Reference proteome</keyword>
<accession>A0ABU0YPB7</accession>
<evidence type="ECO:0000259" key="8">
    <source>
        <dbReference type="SMART" id="SM00065"/>
    </source>
</evidence>
<keyword evidence="4" id="KW-0808">Transferase</keyword>
<dbReference type="GO" id="GO:0016301">
    <property type="term" value="F:kinase activity"/>
    <property type="evidence" value="ECO:0007669"/>
    <property type="project" value="UniProtKB-KW"/>
</dbReference>
<keyword evidence="3" id="KW-0597">Phosphoprotein</keyword>
<dbReference type="EC" id="2.7.13.3" evidence="2"/>
<evidence type="ECO:0000256" key="5">
    <source>
        <dbReference type="ARBA" id="ARBA00022741"/>
    </source>
</evidence>
<feature type="domain" description="GAF" evidence="8">
    <location>
        <begin position="35"/>
        <end position="183"/>
    </location>
</feature>
<dbReference type="RefSeq" id="WP_379957684.1">
    <property type="nucleotide sequence ID" value="NZ_JAUYVI010000005.1"/>
</dbReference>
<dbReference type="PANTHER" id="PTHR41523">
    <property type="entry name" value="TWO-COMPONENT SYSTEM SENSOR PROTEIN"/>
    <property type="match status" value="1"/>
</dbReference>
<proteinExistence type="predicted"/>
<dbReference type="EMBL" id="JAUYVI010000005">
    <property type="protein sequence ID" value="MDQ7249576.1"/>
    <property type="molecule type" value="Genomic_DNA"/>
</dbReference>
<reference evidence="11" key="1">
    <citation type="submission" date="2023-08" db="EMBL/GenBank/DDBJ databases">
        <title>Rhodospirillaceae gen. nov., a novel taxon isolated from the Yangtze River Yuezi River estuary sludge.</title>
        <authorList>
            <person name="Ruan L."/>
        </authorList>
    </citation>
    <scope>NUCLEOTIDE SEQUENCE [LARGE SCALE GENOMIC DNA]</scope>
    <source>
        <strain evidence="11">R-7</strain>
    </source>
</reference>
<gene>
    <name evidence="10" type="ORF">Q8A70_17945</name>
</gene>
<evidence type="ECO:0000313" key="10">
    <source>
        <dbReference type="EMBL" id="MDQ7249576.1"/>
    </source>
</evidence>
<dbReference type="Pfam" id="PF13581">
    <property type="entry name" value="HATPase_c_2"/>
    <property type="match status" value="1"/>
</dbReference>
<protein>
    <recommendedName>
        <fullName evidence="2">histidine kinase</fullName>
        <ecNumber evidence="2">2.7.13.3</ecNumber>
    </recommendedName>
</protein>
<dbReference type="PANTHER" id="PTHR41523:SF8">
    <property type="entry name" value="ETHYLENE RESPONSE SENSOR PROTEIN"/>
    <property type="match status" value="1"/>
</dbReference>
<feature type="domain" description="Histidine kinase/HSP90-like ATPase" evidence="9">
    <location>
        <begin position="293"/>
        <end position="388"/>
    </location>
</feature>